<name>A0A062TVU6_9PROT</name>
<evidence type="ECO:0000313" key="1">
    <source>
        <dbReference type="EMBL" id="RAN31238.1"/>
    </source>
</evidence>
<sequence>MSIGGGWYASTQMPKRKNIIHFILNDLARLISSHSVDFEMALIISMPMAYVRMHSYRNSCHDTRPFCPTAVCDPNHNLINALYRTKRKMLSHRPDDVRAIILFYPLTHHCFRRLFQAKRLLREKMGINLYPRRVSGLR</sequence>
<gene>
    <name evidence="1" type="ORF">HY3_16925</name>
</gene>
<dbReference type="AlphaFoldDB" id="A0A062TVU6"/>
<organism evidence="1 2">
    <name type="scientific">Hyphomonas pacifica</name>
    <dbReference type="NCBI Taxonomy" id="1280941"/>
    <lineage>
        <taxon>Bacteria</taxon>
        <taxon>Pseudomonadati</taxon>
        <taxon>Pseudomonadota</taxon>
        <taxon>Alphaproteobacteria</taxon>
        <taxon>Hyphomonadales</taxon>
        <taxon>Hyphomonadaceae</taxon>
        <taxon>Hyphomonas</taxon>
    </lineage>
</organism>
<dbReference type="EMBL" id="AWFB01000057">
    <property type="protein sequence ID" value="RAN31238.1"/>
    <property type="molecule type" value="Genomic_DNA"/>
</dbReference>
<evidence type="ECO:0000313" key="2">
    <source>
        <dbReference type="Proteomes" id="UP000249123"/>
    </source>
</evidence>
<accession>A0A062TVU6</accession>
<keyword evidence="2" id="KW-1185">Reference proteome</keyword>
<proteinExistence type="predicted"/>
<comment type="caution">
    <text evidence="1">The sequence shown here is derived from an EMBL/GenBank/DDBJ whole genome shotgun (WGS) entry which is preliminary data.</text>
</comment>
<reference evidence="1 2" key="1">
    <citation type="submission" date="2013-04" db="EMBL/GenBank/DDBJ databases">
        <title>Hyphomonas sp. T24B3 Genome Sequencing.</title>
        <authorList>
            <person name="Lai Q."/>
            <person name="Shao Z."/>
        </authorList>
    </citation>
    <scope>NUCLEOTIDE SEQUENCE [LARGE SCALE GENOMIC DNA]</scope>
    <source>
        <strain evidence="1 2">T24B3</strain>
    </source>
</reference>
<protein>
    <submittedName>
        <fullName evidence="1">Uncharacterized protein</fullName>
    </submittedName>
</protein>
<dbReference type="Proteomes" id="UP000249123">
    <property type="component" value="Unassembled WGS sequence"/>
</dbReference>